<dbReference type="Proteomes" id="UP001158576">
    <property type="component" value="Chromosome 1"/>
</dbReference>
<dbReference type="CDD" id="cd05382">
    <property type="entry name" value="CAP_GAPR1-like"/>
    <property type="match status" value="1"/>
</dbReference>
<sequence>MPAGNGNSGNANAGNGNANGNGPNNPTEDATQSNVTITLGETVSDFPEQDDEKEEQDVEIAEIIQYFHLDEDALKAGRDACLAVHNAKRSLHQETPEMTLEENLTADAQQWAEKIAAGLETGYDPDTICGESIALVPYSSDLTFMVKGDFVSIAELVANDWYNQIGNYDFGTHAKIDANGNSVYCFTQMVWKNSEYLGVGIAKTADGTQVVVVCRYFQKGNISGRRPEFVKPLK</sequence>
<name>A0ABN7SS97_OIKDI</name>
<dbReference type="InterPro" id="IPR001283">
    <property type="entry name" value="CRISP-related"/>
</dbReference>
<protein>
    <submittedName>
        <fullName evidence="3">Oidioi.mRNA.OKI2018_I69.chr1.g1476.t1.cds</fullName>
    </submittedName>
</protein>
<evidence type="ECO:0000313" key="3">
    <source>
        <dbReference type="EMBL" id="CAG5104714.1"/>
    </source>
</evidence>
<evidence type="ECO:0000256" key="1">
    <source>
        <dbReference type="SAM" id="MobiDB-lite"/>
    </source>
</evidence>
<proteinExistence type="predicted"/>
<keyword evidence="4" id="KW-1185">Reference proteome</keyword>
<evidence type="ECO:0000259" key="2">
    <source>
        <dbReference type="SMART" id="SM00198"/>
    </source>
</evidence>
<feature type="region of interest" description="Disordered" evidence="1">
    <location>
        <begin position="1"/>
        <end position="56"/>
    </location>
</feature>
<gene>
    <name evidence="3" type="ORF">OKIOD_LOCUS10241</name>
</gene>
<accession>A0ABN7SS97</accession>
<dbReference type="PANTHER" id="PTHR10334">
    <property type="entry name" value="CYSTEINE-RICH SECRETORY PROTEIN-RELATED"/>
    <property type="match status" value="1"/>
</dbReference>
<feature type="compositionally biased region" description="Low complexity" evidence="1">
    <location>
        <begin position="1"/>
        <end position="26"/>
    </location>
</feature>
<organism evidence="3 4">
    <name type="scientific">Oikopleura dioica</name>
    <name type="common">Tunicate</name>
    <dbReference type="NCBI Taxonomy" id="34765"/>
    <lineage>
        <taxon>Eukaryota</taxon>
        <taxon>Metazoa</taxon>
        <taxon>Chordata</taxon>
        <taxon>Tunicata</taxon>
        <taxon>Appendicularia</taxon>
        <taxon>Copelata</taxon>
        <taxon>Oikopleuridae</taxon>
        <taxon>Oikopleura</taxon>
    </lineage>
</organism>
<dbReference type="Pfam" id="PF00188">
    <property type="entry name" value="CAP"/>
    <property type="match status" value="1"/>
</dbReference>
<dbReference type="SUPFAM" id="SSF55797">
    <property type="entry name" value="PR-1-like"/>
    <property type="match status" value="1"/>
</dbReference>
<dbReference type="Gene3D" id="3.40.33.10">
    <property type="entry name" value="CAP"/>
    <property type="match status" value="1"/>
</dbReference>
<feature type="compositionally biased region" description="Polar residues" evidence="1">
    <location>
        <begin position="27"/>
        <end position="41"/>
    </location>
</feature>
<feature type="compositionally biased region" description="Acidic residues" evidence="1">
    <location>
        <begin position="47"/>
        <end position="56"/>
    </location>
</feature>
<reference evidence="3 4" key="1">
    <citation type="submission" date="2021-04" db="EMBL/GenBank/DDBJ databases">
        <authorList>
            <person name="Bliznina A."/>
        </authorList>
    </citation>
    <scope>NUCLEOTIDE SEQUENCE [LARGE SCALE GENOMIC DNA]</scope>
</reference>
<dbReference type="SMART" id="SM00198">
    <property type="entry name" value="SCP"/>
    <property type="match status" value="1"/>
</dbReference>
<dbReference type="EMBL" id="OU015566">
    <property type="protein sequence ID" value="CAG5104714.1"/>
    <property type="molecule type" value="Genomic_DNA"/>
</dbReference>
<evidence type="ECO:0000313" key="4">
    <source>
        <dbReference type="Proteomes" id="UP001158576"/>
    </source>
</evidence>
<dbReference type="InterPro" id="IPR035940">
    <property type="entry name" value="CAP_sf"/>
</dbReference>
<feature type="domain" description="SCP" evidence="2">
    <location>
        <begin position="76"/>
        <end position="224"/>
    </location>
</feature>
<dbReference type="PRINTS" id="PR00837">
    <property type="entry name" value="V5TPXLIKE"/>
</dbReference>
<dbReference type="InterPro" id="IPR034113">
    <property type="entry name" value="SCP_GAPR1-like"/>
</dbReference>
<dbReference type="InterPro" id="IPR014044">
    <property type="entry name" value="CAP_dom"/>
</dbReference>